<accession>G2I3Z9</accession>
<proteinExistence type="predicted"/>
<sequence>MPGPTVVGAPQWSDQDVPRFRPAARSHTTLPLPGRLGLLGLCAALALPLAGCTGRIGEDACISCAKEKKQASAKATTSPSTPPTVNAMGHGVGGSTGSPQQVVQNQRPGVANASGM</sequence>
<organism evidence="2 3">
    <name type="scientific">Komagataeibacter medellinensis (strain NBRC 3288 / BCRC 11682 / LMG 1693 / Kondo 51)</name>
    <name type="common">Gluconacetobacter medellinensis</name>
    <dbReference type="NCBI Taxonomy" id="634177"/>
    <lineage>
        <taxon>Bacteria</taxon>
        <taxon>Pseudomonadati</taxon>
        <taxon>Pseudomonadota</taxon>
        <taxon>Alphaproteobacteria</taxon>
        <taxon>Acetobacterales</taxon>
        <taxon>Acetobacteraceae</taxon>
        <taxon>Komagataeibacter</taxon>
    </lineage>
</organism>
<dbReference type="Proteomes" id="UP000009044">
    <property type="component" value="Chromosome"/>
</dbReference>
<protein>
    <submittedName>
        <fullName evidence="2">Uncharacterized protein</fullName>
    </submittedName>
</protein>
<dbReference type="AlphaFoldDB" id="G2I3Z9"/>
<evidence type="ECO:0000313" key="3">
    <source>
        <dbReference type="Proteomes" id="UP000009044"/>
    </source>
</evidence>
<dbReference type="EMBL" id="AP012159">
    <property type="protein sequence ID" value="BAK82846.1"/>
    <property type="molecule type" value="Genomic_DNA"/>
</dbReference>
<feature type="region of interest" description="Disordered" evidence="1">
    <location>
        <begin position="68"/>
        <end position="116"/>
    </location>
</feature>
<dbReference type="PATRIC" id="fig|634177.7.peg.500"/>
<dbReference type="KEGG" id="gxy:GLX_04340"/>
<name>G2I3Z9_KOMMN</name>
<evidence type="ECO:0000256" key="1">
    <source>
        <dbReference type="SAM" id="MobiDB-lite"/>
    </source>
</evidence>
<feature type="compositionally biased region" description="Polar residues" evidence="1">
    <location>
        <begin position="97"/>
        <end position="107"/>
    </location>
</feature>
<dbReference type="HOGENOM" id="CLU_2093600_0_0_5"/>
<gene>
    <name evidence="2" type="ordered locus">GLX_04340</name>
</gene>
<reference evidence="3" key="1">
    <citation type="journal article" date="2011" name="J. Bacteriol.">
        <title>Complete genome sequence of NBRC 3288, a unique cellulose-nonproducing strain of Gluconacetobacter xylinus isolated from vinegar.</title>
        <authorList>
            <person name="Ogino H."/>
            <person name="Azuma Y."/>
            <person name="Hosoyama A."/>
            <person name="Nakazawa H."/>
            <person name="Matsutani M."/>
            <person name="Hasegawa A."/>
            <person name="Otsuyama K."/>
            <person name="Matsushita K."/>
            <person name="Fujita N."/>
            <person name="Shirai M."/>
        </authorList>
    </citation>
    <scope>NUCLEOTIDE SEQUENCE [LARGE SCALE GENOMIC DNA]</scope>
    <source>
        <strain evidence="3">NBRC 3288 / BCRC 11682 / LMG 1693</strain>
    </source>
</reference>
<evidence type="ECO:0000313" key="2">
    <source>
        <dbReference type="EMBL" id="BAK82846.1"/>
    </source>
</evidence>